<dbReference type="EMBL" id="JAWDGP010000544">
    <property type="protein sequence ID" value="KAK3799720.1"/>
    <property type="molecule type" value="Genomic_DNA"/>
</dbReference>
<proteinExistence type="predicted"/>
<name>A0AAE1B5Q5_9GAST</name>
<feature type="compositionally biased region" description="Pro residues" evidence="1">
    <location>
        <begin position="25"/>
        <end position="61"/>
    </location>
</feature>
<gene>
    <name evidence="2" type="ORF">RRG08_020455</name>
</gene>
<dbReference type="AlphaFoldDB" id="A0AAE1B5Q5"/>
<evidence type="ECO:0000256" key="1">
    <source>
        <dbReference type="SAM" id="MobiDB-lite"/>
    </source>
</evidence>
<reference evidence="2" key="1">
    <citation type="journal article" date="2023" name="G3 (Bethesda)">
        <title>A reference genome for the long-term kleptoplast-retaining sea slug Elysia crispata morphotype clarki.</title>
        <authorList>
            <person name="Eastman K.E."/>
            <person name="Pendleton A.L."/>
            <person name="Shaikh M.A."/>
            <person name="Suttiyut T."/>
            <person name="Ogas R."/>
            <person name="Tomko P."/>
            <person name="Gavelis G."/>
            <person name="Widhalm J.R."/>
            <person name="Wisecaver J.H."/>
        </authorList>
    </citation>
    <scope>NUCLEOTIDE SEQUENCE</scope>
    <source>
        <strain evidence="2">ECLA1</strain>
    </source>
</reference>
<feature type="region of interest" description="Disordered" evidence="1">
    <location>
        <begin position="25"/>
        <end position="84"/>
    </location>
</feature>
<keyword evidence="3" id="KW-1185">Reference proteome</keyword>
<dbReference type="Proteomes" id="UP001283361">
    <property type="component" value="Unassembled WGS sequence"/>
</dbReference>
<evidence type="ECO:0000313" key="2">
    <source>
        <dbReference type="EMBL" id="KAK3799720.1"/>
    </source>
</evidence>
<organism evidence="2 3">
    <name type="scientific">Elysia crispata</name>
    <name type="common">lettuce slug</name>
    <dbReference type="NCBI Taxonomy" id="231223"/>
    <lineage>
        <taxon>Eukaryota</taxon>
        <taxon>Metazoa</taxon>
        <taxon>Spiralia</taxon>
        <taxon>Lophotrochozoa</taxon>
        <taxon>Mollusca</taxon>
        <taxon>Gastropoda</taxon>
        <taxon>Heterobranchia</taxon>
        <taxon>Euthyneura</taxon>
        <taxon>Panpulmonata</taxon>
        <taxon>Sacoglossa</taxon>
        <taxon>Placobranchoidea</taxon>
        <taxon>Plakobranchidae</taxon>
        <taxon>Elysia</taxon>
    </lineage>
</organism>
<evidence type="ECO:0000313" key="3">
    <source>
        <dbReference type="Proteomes" id="UP001283361"/>
    </source>
</evidence>
<sequence length="84" mass="9136">MASYSLLRLPPTLPTLHSNRFILTPPRPTPLIPAPPTSLLRPIPPDPPTPPSCLSPSPPQAGPMRQSFYLENSKRPDSDEVSSV</sequence>
<comment type="caution">
    <text evidence="2">The sequence shown here is derived from an EMBL/GenBank/DDBJ whole genome shotgun (WGS) entry which is preliminary data.</text>
</comment>
<protein>
    <submittedName>
        <fullName evidence="2">Uncharacterized protein</fullName>
    </submittedName>
</protein>
<accession>A0AAE1B5Q5</accession>